<evidence type="ECO:0000313" key="2">
    <source>
        <dbReference type="EMBL" id="THH13496.1"/>
    </source>
</evidence>
<organism evidence="2 3">
    <name type="scientific">Bondarzewia mesenterica</name>
    <dbReference type="NCBI Taxonomy" id="1095465"/>
    <lineage>
        <taxon>Eukaryota</taxon>
        <taxon>Fungi</taxon>
        <taxon>Dikarya</taxon>
        <taxon>Basidiomycota</taxon>
        <taxon>Agaricomycotina</taxon>
        <taxon>Agaricomycetes</taxon>
        <taxon>Russulales</taxon>
        <taxon>Bondarzewiaceae</taxon>
        <taxon>Bondarzewia</taxon>
    </lineage>
</organism>
<feature type="region of interest" description="Disordered" evidence="1">
    <location>
        <begin position="62"/>
        <end position="112"/>
    </location>
</feature>
<dbReference type="EMBL" id="SGPL01000349">
    <property type="protein sequence ID" value="THH13496.1"/>
    <property type="molecule type" value="Genomic_DNA"/>
</dbReference>
<gene>
    <name evidence="2" type="ORF">EW146_g6733</name>
</gene>
<keyword evidence="3" id="KW-1185">Reference proteome</keyword>
<sequence length="126" mass="14009">MIRLLFSQSPENPNSRVLIGMEAHSAEEYNAHIAPFVHKEWAGALLRFNVYDETPHKLPSAALAAEPADVTSDSGDGIRRTTPAHRHSHPGHGHHHNIHSHGHHHHRKERQERRAALLATYAASAA</sequence>
<dbReference type="Proteomes" id="UP000310158">
    <property type="component" value="Unassembled WGS sequence"/>
</dbReference>
<dbReference type="OrthoDB" id="3267760at2759"/>
<reference evidence="2 3" key="1">
    <citation type="submission" date="2019-02" db="EMBL/GenBank/DDBJ databases">
        <title>Genome sequencing of the rare red list fungi Bondarzewia mesenterica.</title>
        <authorList>
            <person name="Buettner E."/>
            <person name="Kellner H."/>
        </authorList>
    </citation>
    <scope>NUCLEOTIDE SEQUENCE [LARGE SCALE GENOMIC DNA]</scope>
    <source>
        <strain evidence="2 3">DSM 108281</strain>
    </source>
</reference>
<accession>A0A4S4LMP6</accession>
<dbReference type="AlphaFoldDB" id="A0A4S4LMP6"/>
<name>A0A4S4LMP6_9AGAM</name>
<proteinExistence type="predicted"/>
<comment type="caution">
    <text evidence="2">The sequence shown here is derived from an EMBL/GenBank/DDBJ whole genome shotgun (WGS) entry which is preliminary data.</text>
</comment>
<protein>
    <submittedName>
        <fullName evidence="2">Uncharacterized protein</fullName>
    </submittedName>
</protein>
<evidence type="ECO:0000256" key="1">
    <source>
        <dbReference type="SAM" id="MobiDB-lite"/>
    </source>
</evidence>
<feature type="compositionally biased region" description="Basic residues" evidence="1">
    <location>
        <begin position="82"/>
        <end position="108"/>
    </location>
</feature>
<evidence type="ECO:0000313" key="3">
    <source>
        <dbReference type="Proteomes" id="UP000310158"/>
    </source>
</evidence>